<evidence type="ECO:0000256" key="1">
    <source>
        <dbReference type="ARBA" id="ARBA00006464"/>
    </source>
</evidence>
<evidence type="ECO:0000259" key="3">
    <source>
        <dbReference type="Pfam" id="PF02397"/>
    </source>
</evidence>
<organism evidence="4 5">
    <name type="scientific">Caenimonas terrae</name>
    <dbReference type="NCBI Taxonomy" id="696074"/>
    <lineage>
        <taxon>Bacteria</taxon>
        <taxon>Pseudomonadati</taxon>
        <taxon>Pseudomonadota</taxon>
        <taxon>Betaproteobacteria</taxon>
        <taxon>Burkholderiales</taxon>
        <taxon>Comamonadaceae</taxon>
        <taxon>Caenimonas</taxon>
    </lineage>
</organism>
<dbReference type="GO" id="GO:0016740">
    <property type="term" value="F:transferase activity"/>
    <property type="evidence" value="ECO:0007669"/>
    <property type="project" value="UniProtKB-KW"/>
</dbReference>
<keyword evidence="2" id="KW-0732">Signal</keyword>
<feature type="signal peptide" evidence="2">
    <location>
        <begin position="1"/>
        <end position="25"/>
    </location>
</feature>
<evidence type="ECO:0000313" key="5">
    <source>
        <dbReference type="Proteomes" id="UP001596037"/>
    </source>
</evidence>
<keyword evidence="4" id="KW-0808">Transferase</keyword>
<protein>
    <submittedName>
        <fullName evidence="4">Sugar transferase</fullName>
        <ecNumber evidence="4">2.7.8.-</ecNumber>
    </submittedName>
</protein>
<reference evidence="5" key="1">
    <citation type="journal article" date="2019" name="Int. J. Syst. Evol. Microbiol.">
        <title>The Global Catalogue of Microorganisms (GCM) 10K type strain sequencing project: providing services to taxonomists for standard genome sequencing and annotation.</title>
        <authorList>
            <consortium name="The Broad Institute Genomics Platform"/>
            <consortium name="The Broad Institute Genome Sequencing Center for Infectious Disease"/>
            <person name="Wu L."/>
            <person name="Ma J."/>
        </authorList>
    </citation>
    <scope>NUCLEOTIDE SEQUENCE [LARGE SCALE GENOMIC DNA]</scope>
    <source>
        <strain evidence="5">CCUG 57401</strain>
    </source>
</reference>
<dbReference type="PANTHER" id="PTHR30576">
    <property type="entry name" value="COLANIC BIOSYNTHESIS UDP-GLUCOSE LIPID CARRIER TRANSFERASE"/>
    <property type="match status" value="1"/>
</dbReference>
<accession>A0ABW0NFV7</accession>
<dbReference type="EC" id="2.7.8.-" evidence="4"/>
<gene>
    <name evidence="4" type="ORF">ACFPOE_14725</name>
</gene>
<feature type="domain" description="Bacterial sugar transferase" evidence="3">
    <location>
        <begin position="1"/>
        <end position="172"/>
    </location>
</feature>
<dbReference type="PANTHER" id="PTHR30576:SF0">
    <property type="entry name" value="UNDECAPRENYL-PHOSPHATE N-ACETYLGALACTOSAMINYL 1-PHOSPHATE TRANSFERASE-RELATED"/>
    <property type="match status" value="1"/>
</dbReference>
<dbReference type="RefSeq" id="WP_376850877.1">
    <property type="nucleotide sequence ID" value="NZ_JBHSMF010000009.1"/>
</dbReference>
<name>A0ABW0NFV7_9BURK</name>
<comment type="caution">
    <text evidence="4">The sequence shown here is derived from an EMBL/GenBank/DDBJ whole genome shotgun (WGS) entry which is preliminary data.</text>
</comment>
<evidence type="ECO:0000256" key="2">
    <source>
        <dbReference type="SAM" id="SignalP"/>
    </source>
</evidence>
<comment type="similarity">
    <text evidence="1">Belongs to the bacterial sugar transferase family.</text>
</comment>
<evidence type="ECO:0000313" key="4">
    <source>
        <dbReference type="EMBL" id="MFC5498799.1"/>
    </source>
</evidence>
<dbReference type="Pfam" id="PF02397">
    <property type="entry name" value="Bac_transf"/>
    <property type="match status" value="1"/>
</dbReference>
<proteinExistence type="inferred from homology"/>
<dbReference type="InterPro" id="IPR003362">
    <property type="entry name" value="Bact_transf"/>
</dbReference>
<dbReference type="Proteomes" id="UP001596037">
    <property type="component" value="Unassembled WGS sequence"/>
</dbReference>
<dbReference type="EMBL" id="JBHSMF010000009">
    <property type="protein sequence ID" value="MFC5498799.1"/>
    <property type="molecule type" value="Genomic_DNA"/>
</dbReference>
<sequence>MDLVLSFIALLLLSPLMLVTAAAVAADSGRPVLFVQRRVGRGGREFGMLKFRSMARDAAATGPHYTASNDPRITRVGRFIRRTSLDELPQLLNVFKGDMSLVGPRPDLPAQRADYSEADWIERCSVRPGITGLAQARLRSQATPAQRLALDLQYVRECSLALDFRILLWTLARLRGHGSN</sequence>
<keyword evidence="5" id="KW-1185">Reference proteome</keyword>
<feature type="chain" id="PRO_5045338419" evidence="2">
    <location>
        <begin position="26"/>
        <end position="180"/>
    </location>
</feature>